<dbReference type="STRING" id="1936003.STSP2_03059"/>
<organism evidence="7 8">
    <name type="scientific">Anaerohalosphaera lusitana</name>
    <dbReference type="NCBI Taxonomy" id="1936003"/>
    <lineage>
        <taxon>Bacteria</taxon>
        <taxon>Pseudomonadati</taxon>
        <taxon>Planctomycetota</taxon>
        <taxon>Phycisphaerae</taxon>
        <taxon>Sedimentisphaerales</taxon>
        <taxon>Anaerohalosphaeraceae</taxon>
        <taxon>Anaerohalosphaera</taxon>
    </lineage>
</organism>
<accession>A0A1U9NPL3</accession>
<evidence type="ECO:0000313" key="7">
    <source>
        <dbReference type="EMBL" id="AQT69861.1"/>
    </source>
</evidence>
<keyword evidence="8" id="KW-1185">Reference proteome</keyword>
<evidence type="ECO:0000256" key="5">
    <source>
        <dbReference type="ARBA" id="ARBA00035202"/>
    </source>
</evidence>
<evidence type="ECO:0000313" key="8">
    <source>
        <dbReference type="Proteomes" id="UP000189674"/>
    </source>
</evidence>
<keyword evidence="6" id="KW-0699">rRNA-binding</keyword>
<dbReference type="AlphaFoldDB" id="A0A1U9NPL3"/>
<dbReference type="RefSeq" id="WP_146663505.1">
    <property type="nucleotide sequence ID" value="NZ_CP019791.1"/>
</dbReference>
<dbReference type="GO" id="GO:0006412">
    <property type="term" value="P:translation"/>
    <property type="evidence" value="ECO:0007669"/>
    <property type="project" value="UniProtKB-UniRule"/>
</dbReference>
<dbReference type="InterPro" id="IPR043141">
    <property type="entry name" value="Ribosomal_uL10-like_sf"/>
</dbReference>
<comment type="subunit">
    <text evidence="6">Part of the ribosomal stalk of the 50S ribosomal subunit. The N-terminus interacts with L11 and the large rRNA to form the base of the stalk. The C-terminus forms an elongated spine to which L12 dimers bind in a sequential fashion forming a multimeric L10(L12)X complex.</text>
</comment>
<dbReference type="EMBL" id="CP019791">
    <property type="protein sequence ID" value="AQT69861.1"/>
    <property type="molecule type" value="Genomic_DNA"/>
</dbReference>
<comment type="similarity">
    <text evidence="2 6">Belongs to the universal ribosomal protein uL10 family.</text>
</comment>
<dbReference type="NCBIfam" id="NF000955">
    <property type="entry name" value="PRK00099.1-1"/>
    <property type="match status" value="1"/>
</dbReference>
<comment type="function">
    <text evidence="1 6">Forms part of the ribosomal stalk, playing a central role in the interaction of the ribosome with GTP-bound translation factors.</text>
</comment>
<dbReference type="GO" id="GO:0005840">
    <property type="term" value="C:ribosome"/>
    <property type="evidence" value="ECO:0007669"/>
    <property type="project" value="UniProtKB-KW"/>
</dbReference>
<protein>
    <recommendedName>
        <fullName evidence="5 6">Large ribosomal subunit protein uL10</fullName>
    </recommendedName>
</protein>
<evidence type="ECO:0000256" key="4">
    <source>
        <dbReference type="ARBA" id="ARBA00023274"/>
    </source>
</evidence>
<dbReference type="GO" id="GO:1990904">
    <property type="term" value="C:ribonucleoprotein complex"/>
    <property type="evidence" value="ECO:0007669"/>
    <property type="project" value="UniProtKB-KW"/>
</dbReference>
<dbReference type="Pfam" id="PF00466">
    <property type="entry name" value="Ribosomal_L10"/>
    <property type="match status" value="1"/>
</dbReference>
<dbReference type="KEGG" id="alus:STSP2_03059"/>
<keyword evidence="4 6" id="KW-0687">Ribonucleoprotein</keyword>
<dbReference type="SUPFAM" id="SSF160369">
    <property type="entry name" value="Ribosomal protein L10-like"/>
    <property type="match status" value="1"/>
</dbReference>
<dbReference type="PANTHER" id="PTHR11560">
    <property type="entry name" value="39S RIBOSOMAL PROTEIN L10, MITOCHONDRIAL"/>
    <property type="match status" value="1"/>
</dbReference>
<dbReference type="OrthoDB" id="278380at2"/>
<evidence type="ECO:0000256" key="2">
    <source>
        <dbReference type="ARBA" id="ARBA00008889"/>
    </source>
</evidence>
<dbReference type="HAMAP" id="MF_00362">
    <property type="entry name" value="Ribosomal_uL10"/>
    <property type="match status" value="1"/>
</dbReference>
<dbReference type="Proteomes" id="UP000189674">
    <property type="component" value="Chromosome"/>
</dbReference>
<keyword evidence="6" id="KW-0694">RNA-binding</keyword>
<dbReference type="InterPro" id="IPR001790">
    <property type="entry name" value="Ribosomal_uL10"/>
</dbReference>
<proteinExistence type="inferred from homology"/>
<dbReference type="InterPro" id="IPR047865">
    <property type="entry name" value="Ribosomal_uL10_bac_type"/>
</dbReference>
<evidence type="ECO:0000256" key="6">
    <source>
        <dbReference type="HAMAP-Rule" id="MF_00362"/>
    </source>
</evidence>
<gene>
    <name evidence="6 7" type="primary">rplJ</name>
    <name evidence="7" type="ORF">STSP2_03059</name>
</gene>
<sequence>MSKYVKNLLQAELERKFSDVDNFVVVETKGLSGNENNEMRGELRDKDIRLSVVRNAMMRRAMENLDKPNGIGLFEAGPCTVAYGGDSVVDVAKALEDWTKKYDFVNFKGAYVDGEALSSEDAKALAKMPNRAELQGEIVQIAQTPGSNIAGAVTGPAQHLAGCIKSLIEKLEEAA</sequence>
<evidence type="ECO:0000256" key="1">
    <source>
        <dbReference type="ARBA" id="ARBA00002633"/>
    </source>
</evidence>
<keyword evidence="3 6" id="KW-0689">Ribosomal protein</keyword>
<dbReference type="Gene3D" id="3.30.70.1730">
    <property type="match status" value="1"/>
</dbReference>
<reference evidence="8" key="1">
    <citation type="submission" date="2017-02" db="EMBL/GenBank/DDBJ databases">
        <title>Comparative genomics and description of representatives of a novel lineage of planctomycetes thriving in anoxic sediments.</title>
        <authorList>
            <person name="Spring S."/>
            <person name="Bunk B."/>
            <person name="Sproer C."/>
        </authorList>
    </citation>
    <scope>NUCLEOTIDE SEQUENCE [LARGE SCALE GENOMIC DNA]</scope>
    <source>
        <strain evidence="8">ST-NAGAB-D1</strain>
    </source>
</reference>
<name>A0A1U9NPL3_9BACT</name>
<dbReference type="InterPro" id="IPR022973">
    <property type="entry name" value="Ribosomal_uL10_bac"/>
</dbReference>
<evidence type="ECO:0000256" key="3">
    <source>
        <dbReference type="ARBA" id="ARBA00022980"/>
    </source>
</evidence>
<dbReference type="CDD" id="cd05797">
    <property type="entry name" value="Ribosomal_L10"/>
    <property type="match status" value="1"/>
</dbReference>
<dbReference type="GO" id="GO:0070180">
    <property type="term" value="F:large ribosomal subunit rRNA binding"/>
    <property type="evidence" value="ECO:0007669"/>
    <property type="project" value="UniProtKB-UniRule"/>
</dbReference>